<evidence type="ECO:0000256" key="1">
    <source>
        <dbReference type="SAM" id="Coils"/>
    </source>
</evidence>
<gene>
    <name evidence="3" type="ORF">J0695_36840</name>
</gene>
<feature type="coiled-coil region" evidence="1">
    <location>
        <begin position="22"/>
        <end position="56"/>
    </location>
</feature>
<sequence length="196" mass="20845">MSEKTQAIGVTAGYAQRVADDLGANQSEQERVRTELARLQDELVQLEQSEQILVKMQDVLGSAPKPIAKSGKGKKAARVPTARSAKGTTVPARPSRPVKAARHEERKAAKGPGEPTWGELITGHLAGQSEPKSAAEIASALSESHPDRRVQVTVVRNTLEQGVARGSVERSKQGRSVYYSLAATAAMPSETEAAAQ</sequence>
<evidence type="ECO:0000256" key="2">
    <source>
        <dbReference type="SAM" id="MobiDB-lite"/>
    </source>
</evidence>
<dbReference type="RefSeq" id="WP_206969114.1">
    <property type="nucleotide sequence ID" value="NZ_BAAAJJ010000020.1"/>
</dbReference>
<dbReference type="Proteomes" id="UP000664167">
    <property type="component" value="Unassembled WGS sequence"/>
</dbReference>
<accession>A0A939FH26</accession>
<feature type="compositionally biased region" description="Low complexity" evidence="2">
    <location>
        <begin position="134"/>
        <end position="143"/>
    </location>
</feature>
<dbReference type="EMBL" id="JAFLRJ010000568">
    <property type="protein sequence ID" value="MBO0517287.1"/>
    <property type="molecule type" value="Genomic_DNA"/>
</dbReference>
<dbReference type="AlphaFoldDB" id="A0A939FH26"/>
<evidence type="ECO:0008006" key="5">
    <source>
        <dbReference type="Google" id="ProtNLM"/>
    </source>
</evidence>
<protein>
    <recommendedName>
        <fullName evidence="5">Regulatory protein</fullName>
    </recommendedName>
</protein>
<keyword evidence="1" id="KW-0175">Coiled coil</keyword>
<proteinExistence type="predicted"/>
<feature type="region of interest" description="Disordered" evidence="2">
    <location>
        <begin position="62"/>
        <end position="149"/>
    </location>
</feature>
<comment type="caution">
    <text evidence="3">The sequence shown here is derived from an EMBL/GenBank/DDBJ whole genome shotgun (WGS) entry which is preliminary data.</text>
</comment>
<keyword evidence="4" id="KW-1185">Reference proteome</keyword>
<evidence type="ECO:0000313" key="4">
    <source>
        <dbReference type="Proteomes" id="UP000664167"/>
    </source>
</evidence>
<reference evidence="3" key="1">
    <citation type="submission" date="2021-03" db="EMBL/GenBank/DDBJ databases">
        <title>Streptomyces poriferae sp. nov., a novel marine sponge-derived Actinobacteria species with anti-MRSA activity.</title>
        <authorList>
            <person name="Sandoval-Powers M."/>
            <person name="Kralova S."/>
            <person name="Nguyen G.-S."/>
            <person name="Fawwal D."/>
            <person name="Degnes K."/>
            <person name="Klinkenberg G."/>
            <person name="Sletta H."/>
            <person name="Wentzel A."/>
            <person name="Liles M.R."/>
        </authorList>
    </citation>
    <scope>NUCLEOTIDE SEQUENCE</scope>
    <source>
        <strain evidence="3">DSM 41794</strain>
    </source>
</reference>
<evidence type="ECO:0000313" key="3">
    <source>
        <dbReference type="EMBL" id="MBO0517287.1"/>
    </source>
</evidence>
<name>A0A939FH26_9ACTN</name>
<organism evidence="3 4">
    <name type="scientific">Streptomyces beijiangensis</name>
    <dbReference type="NCBI Taxonomy" id="163361"/>
    <lineage>
        <taxon>Bacteria</taxon>
        <taxon>Bacillati</taxon>
        <taxon>Actinomycetota</taxon>
        <taxon>Actinomycetes</taxon>
        <taxon>Kitasatosporales</taxon>
        <taxon>Streptomycetaceae</taxon>
        <taxon>Streptomyces</taxon>
    </lineage>
</organism>